<reference evidence="1 2" key="1">
    <citation type="submission" date="2016-10" db="EMBL/GenBank/DDBJ databases">
        <authorList>
            <person name="de Groot N.N."/>
        </authorList>
    </citation>
    <scope>NUCLEOTIDE SEQUENCE [LARGE SCALE GENOMIC DNA]</scope>
    <source>
        <strain evidence="1 2">LMG 24775</strain>
    </source>
</reference>
<dbReference type="Proteomes" id="UP000183417">
    <property type="component" value="Unassembled WGS sequence"/>
</dbReference>
<name>A0A1H3FA05_9BURK</name>
<evidence type="ECO:0000313" key="2">
    <source>
        <dbReference type="Proteomes" id="UP000183417"/>
    </source>
</evidence>
<dbReference type="AlphaFoldDB" id="A0A1H3FA05"/>
<dbReference type="EMBL" id="FNPE01000001">
    <property type="protein sequence ID" value="SDX87836.1"/>
    <property type="molecule type" value="Genomic_DNA"/>
</dbReference>
<proteinExistence type="predicted"/>
<evidence type="ECO:0000313" key="1">
    <source>
        <dbReference type="EMBL" id="SDX87836.1"/>
    </source>
</evidence>
<organism evidence="1 2">
    <name type="scientific">Delftia lacustris</name>
    <dbReference type="NCBI Taxonomy" id="558537"/>
    <lineage>
        <taxon>Bacteria</taxon>
        <taxon>Pseudomonadati</taxon>
        <taxon>Pseudomonadota</taxon>
        <taxon>Betaproteobacteria</taxon>
        <taxon>Burkholderiales</taxon>
        <taxon>Comamonadaceae</taxon>
        <taxon>Delftia</taxon>
    </lineage>
</organism>
<accession>A0A1H3FA05</accession>
<gene>
    <name evidence="1" type="ORF">SAMN05421547_101571</name>
</gene>
<protein>
    <submittedName>
        <fullName evidence="1">Uncharacterized protein</fullName>
    </submittedName>
</protein>
<sequence>MWQIIDDDIVHLCSARSALHRSHINEFRINTESNVFCHRSIHQINMLRHIANCLLPGFRIIFIDWNAVYAKCALLRMQQTQKNVHQRTFPYTARPDYSNRGVGFYRKTKIFQNTIT</sequence>